<dbReference type="EMBL" id="BKCJ010004806">
    <property type="protein sequence ID" value="GEU63196.1"/>
    <property type="molecule type" value="Genomic_DNA"/>
</dbReference>
<proteinExistence type="predicted"/>
<feature type="region of interest" description="Disordered" evidence="1">
    <location>
        <begin position="77"/>
        <end position="96"/>
    </location>
</feature>
<comment type="caution">
    <text evidence="2">The sequence shown here is derived from an EMBL/GenBank/DDBJ whole genome shotgun (WGS) entry which is preliminary data.</text>
</comment>
<reference evidence="2" key="1">
    <citation type="journal article" date="2019" name="Sci. Rep.">
        <title>Draft genome of Tanacetum cinerariifolium, the natural source of mosquito coil.</title>
        <authorList>
            <person name="Yamashiro T."/>
            <person name="Shiraishi A."/>
            <person name="Satake H."/>
            <person name="Nakayama K."/>
        </authorList>
    </citation>
    <scope>NUCLEOTIDE SEQUENCE</scope>
</reference>
<accession>A0A6L2LN06</accession>
<evidence type="ECO:0000313" key="2">
    <source>
        <dbReference type="EMBL" id="GEU63196.1"/>
    </source>
</evidence>
<gene>
    <name evidence="2" type="ORF">Tci_035174</name>
</gene>
<dbReference type="AlphaFoldDB" id="A0A6L2LN06"/>
<name>A0A6L2LN06_TANCI</name>
<sequence>MIVYKGPLPLTRIDGPLGVSSLLPSRLRGEYLLSNSPPTVSSRLGPLPLSPLLLPSPLWIYFQSLQLVPLWLSSESAGTNARCSLGDPRRKPIKNK</sequence>
<protein>
    <submittedName>
        <fullName evidence="2">Uncharacterized protein</fullName>
    </submittedName>
</protein>
<organism evidence="2">
    <name type="scientific">Tanacetum cinerariifolium</name>
    <name type="common">Dalmatian daisy</name>
    <name type="synonym">Chrysanthemum cinerariifolium</name>
    <dbReference type="NCBI Taxonomy" id="118510"/>
    <lineage>
        <taxon>Eukaryota</taxon>
        <taxon>Viridiplantae</taxon>
        <taxon>Streptophyta</taxon>
        <taxon>Embryophyta</taxon>
        <taxon>Tracheophyta</taxon>
        <taxon>Spermatophyta</taxon>
        <taxon>Magnoliopsida</taxon>
        <taxon>eudicotyledons</taxon>
        <taxon>Gunneridae</taxon>
        <taxon>Pentapetalae</taxon>
        <taxon>asterids</taxon>
        <taxon>campanulids</taxon>
        <taxon>Asterales</taxon>
        <taxon>Asteraceae</taxon>
        <taxon>Asteroideae</taxon>
        <taxon>Anthemideae</taxon>
        <taxon>Anthemidinae</taxon>
        <taxon>Tanacetum</taxon>
    </lineage>
</organism>
<evidence type="ECO:0000256" key="1">
    <source>
        <dbReference type="SAM" id="MobiDB-lite"/>
    </source>
</evidence>